<feature type="domain" description="Disease resistance protein At4g27190-like leucine-rich repeats" evidence="2">
    <location>
        <begin position="5"/>
        <end position="136"/>
    </location>
</feature>
<dbReference type="PANTHER" id="PTHR33463">
    <property type="entry name" value="NB-ARC DOMAIN-CONTAINING PROTEIN-RELATED"/>
    <property type="match status" value="1"/>
</dbReference>
<dbReference type="InterPro" id="IPR032675">
    <property type="entry name" value="LRR_dom_sf"/>
</dbReference>
<dbReference type="InterPro" id="IPR050905">
    <property type="entry name" value="Plant_NBS-LRR"/>
</dbReference>
<accession>A0A5C7HQ53</accession>
<dbReference type="EMBL" id="VAHF01000007">
    <property type="protein sequence ID" value="TXG59187.1"/>
    <property type="molecule type" value="Genomic_DNA"/>
</dbReference>
<dbReference type="Gene3D" id="3.80.10.10">
    <property type="entry name" value="Ribonuclease Inhibitor"/>
    <property type="match status" value="2"/>
</dbReference>
<dbReference type="Pfam" id="PF23247">
    <property type="entry name" value="LRR_RPS2"/>
    <property type="match status" value="2"/>
</dbReference>
<comment type="caution">
    <text evidence="3">The sequence shown here is derived from an EMBL/GenBank/DDBJ whole genome shotgun (WGS) entry which is preliminary data.</text>
</comment>
<dbReference type="PANTHER" id="PTHR33463:SF198">
    <property type="entry name" value="RPP4C3"/>
    <property type="match status" value="1"/>
</dbReference>
<keyword evidence="1" id="KW-0611">Plant defense</keyword>
<proteinExistence type="predicted"/>
<reference evidence="4" key="1">
    <citation type="journal article" date="2019" name="Gigascience">
        <title>De novo genome assembly of the endangered Acer yangbiense, a plant species with extremely small populations endemic to Yunnan Province, China.</title>
        <authorList>
            <person name="Yang J."/>
            <person name="Wariss H.M."/>
            <person name="Tao L."/>
            <person name="Zhang R."/>
            <person name="Yun Q."/>
            <person name="Hollingsworth P."/>
            <person name="Dao Z."/>
            <person name="Luo G."/>
            <person name="Guo H."/>
            <person name="Ma Y."/>
            <person name="Sun W."/>
        </authorList>
    </citation>
    <scope>NUCLEOTIDE SEQUENCE [LARGE SCALE GENOMIC DNA]</scope>
    <source>
        <strain evidence="4">cv. Malutang</strain>
    </source>
</reference>
<dbReference type="Proteomes" id="UP000323000">
    <property type="component" value="Chromosome 7"/>
</dbReference>
<gene>
    <name evidence="3" type="ORF">EZV62_017016</name>
</gene>
<protein>
    <recommendedName>
        <fullName evidence="2">Disease resistance protein At4g27190-like leucine-rich repeats domain-containing protein</fullName>
    </recommendedName>
</protein>
<dbReference type="AlphaFoldDB" id="A0A5C7HQ53"/>
<dbReference type="SUPFAM" id="SSF52058">
    <property type="entry name" value="L domain-like"/>
    <property type="match status" value="1"/>
</dbReference>
<sequence length="401" mass="46408">MVFSRMDNMRKIWHHQLTPASFSKIDSFEVYDCHNLLNVFPSNMLGRLQKLEELVVSNCKSVEVIFEELDISSCMVEENVAKEDVKAVPKLVFPRLTRLKLADLPRLRVLYPGLYISEWPMLKTLRIWGCKKVEKLTSEFQSLQENHGETQHQKFSIQQPLFIVDKVAFPNLEELSLEWNCNATELMNENFSGNSCKLKDLELKDASIEERGDREENPIIFSKLEYLELHCLPRLTSFYTGSYAIEFPSLQQIIDRFRDIENFTVSNFPHLKEVWHKQFLGCYFRNLKSLVVDDKCCSLRYIFTPSVALGLVQLQELKLKNCAVLEAIIVIEEEKMMNTLFPNLHTPKLIDLPKLSSFCNFVGNAIELPSLATLWIENCPNMETFISNFTGADTSTIKDIL</sequence>
<dbReference type="OrthoDB" id="1747797at2759"/>
<keyword evidence="4" id="KW-1185">Reference proteome</keyword>
<name>A0A5C7HQ53_9ROSI</name>
<evidence type="ECO:0000256" key="1">
    <source>
        <dbReference type="ARBA" id="ARBA00022821"/>
    </source>
</evidence>
<evidence type="ECO:0000313" key="3">
    <source>
        <dbReference type="EMBL" id="TXG59187.1"/>
    </source>
</evidence>
<evidence type="ECO:0000313" key="4">
    <source>
        <dbReference type="Proteomes" id="UP000323000"/>
    </source>
</evidence>
<evidence type="ECO:0000259" key="2">
    <source>
        <dbReference type="Pfam" id="PF23247"/>
    </source>
</evidence>
<dbReference type="InterPro" id="IPR057135">
    <property type="entry name" value="At4g27190-like_LRR"/>
</dbReference>
<feature type="domain" description="Disease resistance protein At4g27190-like leucine-rich repeats" evidence="2">
    <location>
        <begin position="172"/>
        <end position="323"/>
    </location>
</feature>
<organism evidence="3 4">
    <name type="scientific">Acer yangbiense</name>
    <dbReference type="NCBI Taxonomy" id="1000413"/>
    <lineage>
        <taxon>Eukaryota</taxon>
        <taxon>Viridiplantae</taxon>
        <taxon>Streptophyta</taxon>
        <taxon>Embryophyta</taxon>
        <taxon>Tracheophyta</taxon>
        <taxon>Spermatophyta</taxon>
        <taxon>Magnoliopsida</taxon>
        <taxon>eudicotyledons</taxon>
        <taxon>Gunneridae</taxon>
        <taxon>Pentapetalae</taxon>
        <taxon>rosids</taxon>
        <taxon>malvids</taxon>
        <taxon>Sapindales</taxon>
        <taxon>Sapindaceae</taxon>
        <taxon>Hippocastanoideae</taxon>
        <taxon>Acereae</taxon>
        <taxon>Acer</taxon>
    </lineage>
</organism>